<dbReference type="Pfam" id="PF12079">
    <property type="entry name" value="DUF3558"/>
    <property type="match status" value="1"/>
</dbReference>
<dbReference type="AlphaFoldDB" id="A0A5M7BT82"/>
<feature type="region of interest" description="Disordered" evidence="1">
    <location>
        <begin position="1"/>
        <end position="41"/>
    </location>
</feature>
<feature type="compositionally biased region" description="Polar residues" evidence="1">
    <location>
        <begin position="1"/>
        <end position="12"/>
    </location>
</feature>
<proteinExistence type="predicted"/>
<sequence length="190" mass="19192">MAATAVSLTGCTVNGPDPAPEPGGTTPTSSAEPASFDFPARPAELPIAGKQDADVCTWLASEQKAQLEVGGGRPVVKSGNNYNGCTFLGQSGRAQYGISLRVVPEGLDAFAKKLADSAPAQDQVNGFGAVRSQVPGAEGLGCAVFVDAAEGQTLYVDMTLTTPGAMDDQQMCEKAGQAAAAAVTTLQAKG</sequence>
<organism evidence="2 3">
    <name type="scientific">Saccharopolyspora hirsuta</name>
    <dbReference type="NCBI Taxonomy" id="1837"/>
    <lineage>
        <taxon>Bacteria</taxon>
        <taxon>Bacillati</taxon>
        <taxon>Actinomycetota</taxon>
        <taxon>Actinomycetes</taxon>
        <taxon>Pseudonocardiales</taxon>
        <taxon>Pseudonocardiaceae</taxon>
        <taxon>Saccharopolyspora</taxon>
    </lineage>
</organism>
<gene>
    <name evidence="2" type="ORF">F1721_16450</name>
</gene>
<reference evidence="2 3" key="1">
    <citation type="submission" date="2019-09" db="EMBL/GenBank/DDBJ databases">
        <title>Draft genome sequence of the thermophilic Saccharopolyspora hirsuta VKM Ac-666T.</title>
        <authorList>
            <person name="Lobastova T.G."/>
            <person name="Fokina V."/>
            <person name="Bragin E.Y."/>
            <person name="Shtratnikova V.Y."/>
            <person name="Starodumova I.P."/>
            <person name="Tarlachkov S.V."/>
            <person name="Donova M.V."/>
        </authorList>
    </citation>
    <scope>NUCLEOTIDE SEQUENCE [LARGE SCALE GENOMIC DNA]</scope>
    <source>
        <strain evidence="2 3">VKM Ac-666</strain>
    </source>
</reference>
<protein>
    <submittedName>
        <fullName evidence="2">DUF3558 domain-containing protein</fullName>
    </submittedName>
</protein>
<dbReference type="RefSeq" id="WP_150067580.1">
    <property type="nucleotide sequence ID" value="NZ_VWPH01000007.1"/>
</dbReference>
<comment type="caution">
    <text evidence="2">The sequence shown here is derived from an EMBL/GenBank/DDBJ whole genome shotgun (WGS) entry which is preliminary data.</text>
</comment>
<name>A0A5M7BT82_SACHI</name>
<dbReference type="Proteomes" id="UP000323946">
    <property type="component" value="Unassembled WGS sequence"/>
</dbReference>
<evidence type="ECO:0000313" key="3">
    <source>
        <dbReference type="Proteomes" id="UP000323946"/>
    </source>
</evidence>
<evidence type="ECO:0000313" key="2">
    <source>
        <dbReference type="EMBL" id="KAA5832593.1"/>
    </source>
</evidence>
<dbReference type="InterPro" id="IPR024520">
    <property type="entry name" value="DUF3558"/>
</dbReference>
<dbReference type="OrthoDB" id="3682188at2"/>
<dbReference type="EMBL" id="VWPH01000007">
    <property type="protein sequence ID" value="KAA5832593.1"/>
    <property type="molecule type" value="Genomic_DNA"/>
</dbReference>
<keyword evidence="3" id="KW-1185">Reference proteome</keyword>
<accession>A0A5M7BT82</accession>
<evidence type="ECO:0000256" key="1">
    <source>
        <dbReference type="SAM" id="MobiDB-lite"/>
    </source>
</evidence>